<feature type="compositionally biased region" description="Basic residues" evidence="2">
    <location>
        <begin position="279"/>
        <end position="290"/>
    </location>
</feature>
<dbReference type="PROSITE" id="PS50157">
    <property type="entry name" value="ZINC_FINGER_C2H2_2"/>
    <property type="match status" value="1"/>
</dbReference>
<dbReference type="PANTHER" id="PTHR46599:SF3">
    <property type="entry name" value="PIGGYBAC TRANSPOSABLE ELEMENT-DERIVED PROTEIN 4"/>
    <property type="match status" value="1"/>
</dbReference>
<dbReference type="Pfam" id="PF13843">
    <property type="entry name" value="DDE_Tnp_1_7"/>
    <property type="match status" value="1"/>
</dbReference>
<evidence type="ECO:0000256" key="2">
    <source>
        <dbReference type="SAM" id="MobiDB-lite"/>
    </source>
</evidence>
<dbReference type="Proteomes" id="UP001652741">
    <property type="component" value="Chromosome ssa12"/>
</dbReference>
<feature type="compositionally biased region" description="Polar residues" evidence="2">
    <location>
        <begin position="247"/>
        <end position="273"/>
    </location>
</feature>
<dbReference type="RefSeq" id="XP_045546493.1">
    <property type="nucleotide sequence ID" value="XM_045690537.1"/>
</dbReference>
<feature type="region of interest" description="Disordered" evidence="2">
    <location>
        <begin position="133"/>
        <end position="170"/>
    </location>
</feature>
<gene>
    <name evidence="5" type="primary">LOC123725381</name>
</gene>
<keyword evidence="4" id="KW-1185">Reference proteome</keyword>
<evidence type="ECO:0000313" key="5">
    <source>
        <dbReference type="RefSeq" id="XP_045546493.1"/>
    </source>
</evidence>
<dbReference type="InterPro" id="IPR013087">
    <property type="entry name" value="Znf_C2H2_type"/>
</dbReference>
<dbReference type="PANTHER" id="PTHR46599">
    <property type="entry name" value="PIGGYBAC TRANSPOSABLE ELEMENT-DERIVED PROTEIN 4"/>
    <property type="match status" value="1"/>
</dbReference>
<reference evidence="5" key="1">
    <citation type="submission" date="2025-08" db="UniProtKB">
        <authorList>
            <consortium name="RefSeq"/>
        </authorList>
    </citation>
    <scope>IDENTIFICATION</scope>
</reference>
<protein>
    <submittedName>
        <fullName evidence="5">PiggyBac transposable element-derived protein 4-like isoform X1</fullName>
    </submittedName>
</protein>
<evidence type="ECO:0000313" key="4">
    <source>
        <dbReference type="Proteomes" id="UP001652741"/>
    </source>
</evidence>
<proteinExistence type="predicted"/>
<feature type="region of interest" description="Disordered" evidence="2">
    <location>
        <begin position="41"/>
        <end position="108"/>
    </location>
</feature>
<feature type="compositionally biased region" description="Basic and acidic residues" evidence="2">
    <location>
        <begin position="140"/>
        <end position="163"/>
    </location>
</feature>
<dbReference type="GeneID" id="123725381"/>
<feature type="compositionally biased region" description="Basic and acidic residues" evidence="2">
    <location>
        <begin position="41"/>
        <end position="50"/>
    </location>
</feature>
<evidence type="ECO:0000259" key="3">
    <source>
        <dbReference type="PROSITE" id="PS50157"/>
    </source>
</evidence>
<feature type="region of interest" description="Disordered" evidence="2">
    <location>
        <begin position="238"/>
        <end position="305"/>
    </location>
</feature>
<evidence type="ECO:0000256" key="1">
    <source>
        <dbReference type="PROSITE-ProRule" id="PRU00042"/>
    </source>
</evidence>
<keyword evidence="1" id="KW-0479">Metal-binding</keyword>
<keyword evidence="1" id="KW-0863">Zinc-finger</keyword>
<sequence length="817" mass="91905">MSSLSKTEKEALVKLEKEAFRMKKEKDAITLKEGNVVKKEEEHFGVKKEEETEVPINTRERHDYRGSFGEHQQHPDADEAEKSLSRSEHKMVQDNARPSTLPESPCHASPGSALLLDMKRLSMLLVDCRKTTGLSGTVRGGEEKKGSDLTHQREKTNLEEHKTSKPARGHLCSQIGTSFTKLGSLKRHERTHSGDGDRDTELLQDEDESLSEHGFDSQTEDMFLHGEDIVLDCARDSDEQWEPPMSRCSSPTNSDAEAGSSSRTPAVSGSTPSPARPSRGVKRPVQKRRGASAQPADKGTEGRWHTVLDVDVEPSAPTFRPKRQPGPQMDMTAKYSPLNLFQMFFSLSVLDSLVSNTNKYGAKKQAGKKEAWKPISVQDLYCYISLVIYMGLVKLKNLKDYWRTSTLYRLPFPTTVMPCNRFLTISRALHISDPQVDEDNDKKRGTASFDRLCKIKPLYPSMVEACKTHFQPNQNLSIDERMVASKARIGLKQYMCNKLCGYKLFVLADSVCAYTWNLFVYGGESGFATGKGLGYDSVMELLDFQLLGTGYKLFMDNFYTSPTLFTDLRKLDVWSCGTIRTNRQGFPKTKVNDMPKRADSGTMRWIRKDDLLFVKWMDTREVVMCTTIHKSFSGDHVVRRVKDANGAWTTKNVPIPAAVKDYNKSMGGVDLSDALIGYNNVLHMTRKWYRTVFYHFIDIAVVNAFVLQKEMAKSSGQTSMTQLAFRELLIRELADYGTKSTAAPSVPSTPVTSVVHIPKFLSAGMNVPKGKKGTVGRRRCVLCRMKSPITCPTCSVTLCFTPERDCYGTWHQQHDIV</sequence>
<name>A0ABM3CIW5_SALSA</name>
<feature type="domain" description="C2H2-type" evidence="3">
    <location>
        <begin position="170"/>
        <end position="197"/>
    </location>
</feature>
<organism evidence="4 5">
    <name type="scientific">Salmo salar</name>
    <name type="common">Atlantic salmon</name>
    <dbReference type="NCBI Taxonomy" id="8030"/>
    <lineage>
        <taxon>Eukaryota</taxon>
        <taxon>Metazoa</taxon>
        <taxon>Chordata</taxon>
        <taxon>Craniata</taxon>
        <taxon>Vertebrata</taxon>
        <taxon>Euteleostomi</taxon>
        <taxon>Actinopterygii</taxon>
        <taxon>Neopterygii</taxon>
        <taxon>Teleostei</taxon>
        <taxon>Protacanthopterygii</taxon>
        <taxon>Salmoniformes</taxon>
        <taxon>Salmonidae</taxon>
        <taxon>Salmoninae</taxon>
        <taxon>Salmo</taxon>
    </lineage>
</organism>
<accession>A0ABM3CIW5</accession>
<feature type="compositionally biased region" description="Basic and acidic residues" evidence="2">
    <location>
        <begin position="71"/>
        <end position="92"/>
    </location>
</feature>
<dbReference type="InterPro" id="IPR029526">
    <property type="entry name" value="PGBD"/>
</dbReference>
<keyword evidence="1" id="KW-0862">Zinc</keyword>